<dbReference type="SUPFAM" id="SSF82607">
    <property type="entry name" value="YbaB-like"/>
    <property type="match status" value="1"/>
</dbReference>
<dbReference type="GO" id="GO:0003677">
    <property type="term" value="F:DNA binding"/>
    <property type="evidence" value="ECO:0007669"/>
    <property type="project" value="InterPro"/>
</dbReference>
<evidence type="ECO:0008006" key="4">
    <source>
        <dbReference type="Google" id="ProtNLM"/>
    </source>
</evidence>
<gene>
    <name evidence="2" type="ORF">NRB56_38130</name>
</gene>
<comment type="caution">
    <text evidence="2">The sequence shown here is derived from an EMBL/GenBank/DDBJ whole genome shotgun (WGS) entry which is preliminary data.</text>
</comment>
<keyword evidence="3" id="KW-1185">Reference proteome</keyword>
<dbReference type="EMBL" id="WEGI01000008">
    <property type="protein sequence ID" value="MQY28230.1"/>
    <property type="molecule type" value="Genomic_DNA"/>
</dbReference>
<dbReference type="Proteomes" id="UP000431401">
    <property type="component" value="Unassembled WGS sequence"/>
</dbReference>
<dbReference type="InterPro" id="IPR004401">
    <property type="entry name" value="YbaB/EbfC"/>
</dbReference>
<dbReference type="Pfam" id="PF02575">
    <property type="entry name" value="YbaB_DNA_bd"/>
    <property type="match status" value="1"/>
</dbReference>
<protein>
    <recommendedName>
        <fullName evidence="4">YbaB/EbfC family DNA-binding protein</fullName>
    </recommendedName>
</protein>
<dbReference type="AlphaFoldDB" id="A0A7K0DR27"/>
<keyword evidence="1" id="KW-0175">Coiled coil</keyword>
<dbReference type="Gene3D" id="3.30.1310.10">
    <property type="entry name" value="Nucleoid-associated protein YbaB-like domain"/>
    <property type="match status" value="1"/>
</dbReference>
<dbReference type="RefSeq" id="WP_153344037.1">
    <property type="nucleotide sequence ID" value="NZ_WEGI01000008.1"/>
</dbReference>
<evidence type="ECO:0000313" key="3">
    <source>
        <dbReference type="Proteomes" id="UP000431401"/>
    </source>
</evidence>
<organism evidence="2 3">
    <name type="scientific">Nocardia aurantia</name>
    <dbReference type="NCBI Taxonomy" id="2585199"/>
    <lineage>
        <taxon>Bacteria</taxon>
        <taxon>Bacillati</taxon>
        <taxon>Actinomycetota</taxon>
        <taxon>Actinomycetes</taxon>
        <taxon>Mycobacteriales</taxon>
        <taxon>Nocardiaceae</taxon>
        <taxon>Nocardia</taxon>
    </lineage>
</organism>
<sequence>MDRWEREGLRAANNGLRNQVDRLTDDFERQRDRLSEVYKQLEILRLQATSNDRLAEVVVDGSGAVAEVRLTAASMRATPEQLGRSITEAARAAAGLAAARVAELTADVTAGLDDLPDLPDFAPEAPSLRAVRDWVRGAGGE</sequence>
<reference evidence="2 3" key="1">
    <citation type="submission" date="2019-10" db="EMBL/GenBank/DDBJ databases">
        <title>Nocardia macrotermitis sp. nov. and Nocardia aurantia sp. nov., isolated from the gut of fungus growing-termite Macrotermes natalensis.</title>
        <authorList>
            <person name="Benndorf R."/>
            <person name="Schwitalla J."/>
            <person name="Martin K."/>
            <person name="De Beer W."/>
            <person name="Kaster A.-K."/>
            <person name="Vollmers J."/>
            <person name="Poulsen M."/>
            <person name="Beemelmanns C."/>
        </authorList>
    </citation>
    <scope>NUCLEOTIDE SEQUENCE [LARGE SCALE GENOMIC DNA]</scope>
    <source>
        <strain evidence="2 3">RB56</strain>
    </source>
</reference>
<feature type="coiled-coil region" evidence="1">
    <location>
        <begin position="6"/>
        <end position="44"/>
    </location>
</feature>
<name>A0A7K0DR27_9NOCA</name>
<dbReference type="InterPro" id="IPR036894">
    <property type="entry name" value="YbaB-like_sf"/>
</dbReference>
<accession>A0A7K0DR27</accession>
<evidence type="ECO:0000313" key="2">
    <source>
        <dbReference type="EMBL" id="MQY28230.1"/>
    </source>
</evidence>
<dbReference type="OrthoDB" id="4559751at2"/>
<evidence type="ECO:0000256" key="1">
    <source>
        <dbReference type="SAM" id="Coils"/>
    </source>
</evidence>
<proteinExistence type="predicted"/>